<name>A0A4R3MJS2_9HYPH</name>
<organism evidence="1 2">
    <name type="scientific">Tepidamorphus gemmatus</name>
    <dbReference type="NCBI Taxonomy" id="747076"/>
    <lineage>
        <taxon>Bacteria</taxon>
        <taxon>Pseudomonadati</taxon>
        <taxon>Pseudomonadota</taxon>
        <taxon>Alphaproteobacteria</taxon>
        <taxon>Hyphomicrobiales</taxon>
        <taxon>Tepidamorphaceae</taxon>
        <taxon>Tepidamorphus</taxon>
    </lineage>
</organism>
<dbReference type="Proteomes" id="UP000295678">
    <property type="component" value="Unassembled WGS sequence"/>
</dbReference>
<keyword evidence="2" id="KW-1185">Reference proteome</keyword>
<comment type="caution">
    <text evidence="1">The sequence shown here is derived from an EMBL/GenBank/DDBJ whole genome shotgun (WGS) entry which is preliminary data.</text>
</comment>
<reference evidence="1 2" key="1">
    <citation type="submission" date="2019-03" db="EMBL/GenBank/DDBJ databases">
        <title>Genomic Encyclopedia of Type Strains, Phase IV (KMG-IV): sequencing the most valuable type-strain genomes for metagenomic binning, comparative biology and taxonomic classification.</title>
        <authorList>
            <person name="Goeker M."/>
        </authorList>
    </citation>
    <scope>NUCLEOTIDE SEQUENCE [LARGE SCALE GENOMIC DNA]</scope>
    <source>
        <strain evidence="1 2">DSM 19345</strain>
    </source>
</reference>
<evidence type="ECO:0000313" key="1">
    <source>
        <dbReference type="EMBL" id="TCT12674.1"/>
    </source>
</evidence>
<proteinExistence type="predicted"/>
<sequence>MALSPAEKQRRYRERQKVKMAEQAKQARHVADDTAPFLAVTFADFLRQDGEAQANALPFIQETLGSVGLDSTDWEADEDPEWHEYQWDGTTDRGLLGKAERMVGAFLDSARALSELINRYKLQEIDRALAEIERADLSDPEAKKQALADVVRLNALRKRLHKEVRYSFPATVVKGE</sequence>
<accession>A0A4R3MJS2</accession>
<dbReference type="EMBL" id="SMAK01000002">
    <property type="protein sequence ID" value="TCT12674.1"/>
    <property type="molecule type" value="Genomic_DNA"/>
</dbReference>
<dbReference type="AlphaFoldDB" id="A0A4R3MJS2"/>
<evidence type="ECO:0000313" key="2">
    <source>
        <dbReference type="Proteomes" id="UP000295678"/>
    </source>
</evidence>
<protein>
    <submittedName>
        <fullName evidence="1">Uncharacterized protein</fullName>
    </submittedName>
</protein>
<dbReference type="OrthoDB" id="8421236at2"/>
<gene>
    <name evidence="1" type="ORF">EDC22_102359</name>
</gene>
<dbReference type="RefSeq" id="WP_132805440.1">
    <property type="nucleotide sequence ID" value="NZ_SMAK01000002.1"/>
</dbReference>